<reference evidence="1 2" key="1">
    <citation type="submission" date="2015-08" db="EMBL/GenBank/DDBJ databases">
        <authorList>
            <person name="Babu N.S."/>
            <person name="Beckwith C.J."/>
            <person name="Beseler K.G."/>
            <person name="Brison A."/>
            <person name="Carone J.V."/>
            <person name="Caskin T.P."/>
            <person name="Diamond M."/>
            <person name="Durham M.E."/>
            <person name="Foxe J.M."/>
            <person name="Go M."/>
            <person name="Henderson B.A."/>
            <person name="Jones I.B."/>
            <person name="McGettigan J.A."/>
            <person name="Micheletti S.J."/>
            <person name="Nasrallah M.E."/>
            <person name="Ortiz D."/>
            <person name="Piller C.R."/>
            <person name="Privatt S.R."/>
            <person name="Schneider S.L."/>
            <person name="Sharp S."/>
            <person name="Smith T.C."/>
            <person name="Stanton J.D."/>
            <person name="Ullery H.E."/>
            <person name="Wilson R.J."/>
            <person name="Serrano M.G."/>
            <person name="Buck G."/>
            <person name="Lee V."/>
            <person name="Wang Y."/>
            <person name="Carvalho R."/>
            <person name="Voegtly L."/>
            <person name="Shi R."/>
            <person name="Duckworth R."/>
            <person name="Johnson A."/>
            <person name="Loviza R."/>
            <person name="Walstead R."/>
            <person name="Shah Z."/>
            <person name="Kiflezghi M."/>
            <person name="Wade K."/>
            <person name="Ball S.L."/>
            <person name="Bradley K.W."/>
            <person name="Asai D.J."/>
            <person name="Bowman C.A."/>
            <person name="Russell D.A."/>
            <person name="Pope W.H."/>
            <person name="Jacobs-Sera D."/>
            <person name="Hendrix R.W."/>
            <person name="Hatfull G.F."/>
        </authorList>
    </citation>
    <scope>NUCLEOTIDE SEQUENCE [LARGE SCALE GENOMIC DNA]</scope>
    <source>
        <strain evidence="1 2">DSM 27648</strain>
    </source>
</reference>
<dbReference type="EMBL" id="CP012333">
    <property type="protein sequence ID" value="AKU96679.1"/>
    <property type="molecule type" value="Genomic_DNA"/>
</dbReference>
<accession>A0A0K1PU76</accession>
<protein>
    <submittedName>
        <fullName evidence="1">Uncharacterized protein</fullName>
    </submittedName>
</protein>
<sequence>MWLHGAALVWASRAIAARLNDAGLTELEVIARHCAASAVCSVMSHYDHEVAPTMVDLGLCLERSGDEERAQSVLRAVASDYSRVLEELSGEPPSDEELATLNALSTALERLKDRTAEDDAILARTRTVLAT</sequence>
<dbReference type="KEGG" id="llu:AKJ09_03343"/>
<proteinExistence type="predicted"/>
<keyword evidence="2" id="KW-1185">Reference proteome</keyword>
<dbReference type="AlphaFoldDB" id="A0A0K1PU76"/>
<evidence type="ECO:0000313" key="2">
    <source>
        <dbReference type="Proteomes" id="UP000064967"/>
    </source>
</evidence>
<dbReference type="Proteomes" id="UP000064967">
    <property type="component" value="Chromosome"/>
</dbReference>
<gene>
    <name evidence="1" type="ORF">AKJ09_03343</name>
</gene>
<name>A0A0K1PU76_9BACT</name>
<evidence type="ECO:0000313" key="1">
    <source>
        <dbReference type="EMBL" id="AKU96679.1"/>
    </source>
</evidence>
<organism evidence="1 2">
    <name type="scientific">Labilithrix luteola</name>
    <dbReference type="NCBI Taxonomy" id="1391654"/>
    <lineage>
        <taxon>Bacteria</taxon>
        <taxon>Pseudomonadati</taxon>
        <taxon>Myxococcota</taxon>
        <taxon>Polyangia</taxon>
        <taxon>Polyangiales</taxon>
        <taxon>Labilitrichaceae</taxon>
        <taxon>Labilithrix</taxon>
    </lineage>
</organism>